<dbReference type="AlphaFoldDB" id="A0A8S2TW77"/>
<evidence type="ECO:0000313" key="2">
    <source>
        <dbReference type="Proteomes" id="UP000676336"/>
    </source>
</evidence>
<organism evidence="1 2">
    <name type="scientific">Rotaria magnacalcarata</name>
    <dbReference type="NCBI Taxonomy" id="392030"/>
    <lineage>
        <taxon>Eukaryota</taxon>
        <taxon>Metazoa</taxon>
        <taxon>Spiralia</taxon>
        <taxon>Gnathifera</taxon>
        <taxon>Rotifera</taxon>
        <taxon>Eurotatoria</taxon>
        <taxon>Bdelloidea</taxon>
        <taxon>Philodinida</taxon>
        <taxon>Philodinidae</taxon>
        <taxon>Rotaria</taxon>
    </lineage>
</organism>
<evidence type="ECO:0000313" key="1">
    <source>
        <dbReference type="EMBL" id="CAF4285541.1"/>
    </source>
</evidence>
<proteinExistence type="predicted"/>
<feature type="non-terminal residue" evidence="1">
    <location>
        <position position="74"/>
    </location>
</feature>
<reference evidence="1" key="1">
    <citation type="submission" date="2021-02" db="EMBL/GenBank/DDBJ databases">
        <authorList>
            <person name="Nowell W R."/>
        </authorList>
    </citation>
    <scope>NUCLEOTIDE SEQUENCE</scope>
</reference>
<accession>A0A8S2TW77</accession>
<feature type="non-terminal residue" evidence="1">
    <location>
        <position position="1"/>
    </location>
</feature>
<dbReference type="EMBL" id="CAJOBI010033488">
    <property type="protein sequence ID" value="CAF4285541.1"/>
    <property type="molecule type" value="Genomic_DNA"/>
</dbReference>
<name>A0A8S2TW77_9BILA</name>
<comment type="caution">
    <text evidence="1">The sequence shown here is derived from an EMBL/GenBank/DDBJ whole genome shotgun (WGS) entry which is preliminary data.</text>
</comment>
<gene>
    <name evidence="1" type="ORF">SMN809_LOCUS25455</name>
</gene>
<sequence length="74" mass="8695">MISLCLVPLSRKNKNEVGEDQIKVKTFERQKQHLIKLADMNEIRKHLKVVRSHIEEVKQCQQTATQPKESEDKI</sequence>
<protein>
    <submittedName>
        <fullName evidence="1">Uncharacterized protein</fullName>
    </submittedName>
</protein>
<dbReference type="Proteomes" id="UP000676336">
    <property type="component" value="Unassembled WGS sequence"/>
</dbReference>